<keyword evidence="3" id="KW-0521">NADP</keyword>
<dbReference type="GO" id="GO:0016491">
    <property type="term" value="F:oxidoreductase activity"/>
    <property type="evidence" value="ECO:0007669"/>
    <property type="project" value="UniProtKB-KW"/>
</dbReference>
<dbReference type="InterPro" id="IPR050523">
    <property type="entry name" value="AKR_Detox_Biosynth"/>
</dbReference>
<dbReference type="AlphaFoldDB" id="A0A922NCK0"/>
<feature type="domain" description="NADP-dependent oxidoreductase" evidence="6">
    <location>
        <begin position="20"/>
        <end position="337"/>
    </location>
</feature>
<gene>
    <name evidence="7" type="ORF">Ptr86124_007519</name>
</gene>
<dbReference type="GO" id="GO:0005829">
    <property type="term" value="C:cytosol"/>
    <property type="evidence" value="ECO:0007669"/>
    <property type="project" value="UniProtKB-ARBA"/>
</dbReference>
<dbReference type="PANTHER" id="PTHR43364">
    <property type="entry name" value="NADH-SPECIFIC METHYLGLYOXAL REDUCTASE-RELATED"/>
    <property type="match status" value="1"/>
</dbReference>
<evidence type="ECO:0000256" key="3">
    <source>
        <dbReference type="ARBA" id="ARBA00022857"/>
    </source>
</evidence>
<sequence length="345" mass="39235">MAEKKMEYVNLGRSGLKVSKVILGAMSYGSSKWQPWVLEEAESLPLLEHAYKCGINTWDTADIYSHGLSEKIVGKALKQYNIPRNKVVILSKCYFGVVEDDVSVQIAGVSVNDGDMVNSVGLSRKHIFDAVEKSVERLGTYIDVLQIHRLDRGTPREEIMKALNDVIEKGWVRYIGASSMAAWEFQTLQNIAEKNGWHKFISMQNYYNLIYREEEREMVDPYCQDTGVGLIPWSPIARGALTRPWNDRSSKRAETDKFLDALAYQREDAIDKKIIERVEEVAKKNNVSMACIATAWTIKKGVCPIIGLSSKERIEEAVQNSKFNLSDEDAKYLEEIYAPKFRQGF</sequence>
<protein>
    <submittedName>
        <fullName evidence="7">Aldo-keto reductase</fullName>
    </submittedName>
</protein>
<dbReference type="InterPro" id="IPR036812">
    <property type="entry name" value="NAD(P)_OxRdtase_dom_sf"/>
</dbReference>
<evidence type="ECO:0000313" key="7">
    <source>
        <dbReference type="EMBL" id="KAI1513617.1"/>
    </source>
</evidence>
<evidence type="ECO:0000256" key="2">
    <source>
        <dbReference type="ARBA" id="ARBA00007905"/>
    </source>
</evidence>
<evidence type="ECO:0000313" key="8">
    <source>
        <dbReference type="Proteomes" id="UP000249757"/>
    </source>
</evidence>
<keyword evidence="5" id="KW-0843">Virulence</keyword>
<dbReference type="PANTHER" id="PTHR43364:SF15">
    <property type="entry name" value="ARYL-ALCOHOL DEHYDROGENASE AAD16-RELATED"/>
    <property type="match status" value="1"/>
</dbReference>
<dbReference type="CDD" id="cd19079">
    <property type="entry name" value="AKR_EcYajO-like"/>
    <property type="match status" value="1"/>
</dbReference>
<proteinExistence type="inferred from homology"/>
<dbReference type="SUPFAM" id="SSF51430">
    <property type="entry name" value="NAD(P)-linked oxidoreductase"/>
    <property type="match status" value="1"/>
</dbReference>
<name>A0A922NCK0_9PLEO</name>
<dbReference type="Pfam" id="PF00248">
    <property type="entry name" value="Aldo_ket_red"/>
    <property type="match status" value="1"/>
</dbReference>
<comment type="caution">
    <text evidence="7">The sequence shown here is derived from an EMBL/GenBank/DDBJ whole genome shotgun (WGS) entry which is preliminary data.</text>
</comment>
<evidence type="ECO:0000259" key="6">
    <source>
        <dbReference type="Pfam" id="PF00248"/>
    </source>
</evidence>
<comment type="similarity">
    <text evidence="2">Belongs to the aldo/keto reductase family.</text>
</comment>
<dbReference type="FunFam" id="3.20.20.100:FF:000004">
    <property type="entry name" value="Oxidoreductase, aldo/keto reductase"/>
    <property type="match status" value="1"/>
</dbReference>
<dbReference type="Proteomes" id="UP000249757">
    <property type="component" value="Unassembled WGS sequence"/>
</dbReference>
<keyword evidence="8" id="KW-1185">Reference proteome</keyword>
<organism evidence="7 8">
    <name type="scientific">Pyrenophora tritici-repentis</name>
    <dbReference type="NCBI Taxonomy" id="45151"/>
    <lineage>
        <taxon>Eukaryota</taxon>
        <taxon>Fungi</taxon>
        <taxon>Dikarya</taxon>
        <taxon>Ascomycota</taxon>
        <taxon>Pezizomycotina</taxon>
        <taxon>Dothideomycetes</taxon>
        <taxon>Pleosporomycetidae</taxon>
        <taxon>Pleosporales</taxon>
        <taxon>Pleosporineae</taxon>
        <taxon>Pleosporaceae</taxon>
        <taxon>Pyrenophora</taxon>
    </lineage>
</organism>
<dbReference type="EMBL" id="NRDI02000009">
    <property type="protein sequence ID" value="KAI1513617.1"/>
    <property type="molecule type" value="Genomic_DNA"/>
</dbReference>
<evidence type="ECO:0000256" key="5">
    <source>
        <dbReference type="ARBA" id="ARBA00023026"/>
    </source>
</evidence>
<evidence type="ECO:0000256" key="1">
    <source>
        <dbReference type="ARBA" id="ARBA00004685"/>
    </source>
</evidence>
<dbReference type="InterPro" id="IPR023210">
    <property type="entry name" value="NADP_OxRdtase_dom"/>
</dbReference>
<evidence type="ECO:0000256" key="4">
    <source>
        <dbReference type="ARBA" id="ARBA00023002"/>
    </source>
</evidence>
<accession>A0A922NCK0</accession>
<reference evidence="8" key="1">
    <citation type="journal article" date="2022" name="Microb. Genom.">
        <title>A global pangenome for the wheat fungal pathogen Pyrenophora tritici-repentis and prediction of effector protein structural homology.</title>
        <authorList>
            <person name="Moolhuijzen P.M."/>
            <person name="See P.T."/>
            <person name="Shi G."/>
            <person name="Powell H.R."/>
            <person name="Cockram J."/>
            <person name="Jorgensen L.N."/>
            <person name="Benslimane H."/>
            <person name="Strelkov S.E."/>
            <person name="Turner J."/>
            <person name="Liu Z."/>
            <person name="Moffat C.S."/>
        </authorList>
    </citation>
    <scope>NUCLEOTIDE SEQUENCE [LARGE SCALE GENOMIC DNA]</scope>
</reference>
<dbReference type="OrthoDB" id="1720422at2759"/>
<dbReference type="Gene3D" id="3.20.20.100">
    <property type="entry name" value="NADP-dependent oxidoreductase domain"/>
    <property type="match status" value="1"/>
</dbReference>
<keyword evidence="4" id="KW-0560">Oxidoreductase</keyword>
<comment type="pathway">
    <text evidence="1">Mycotoxin biosynthesis.</text>
</comment>